<feature type="compositionally biased region" description="Basic and acidic residues" evidence="1">
    <location>
        <begin position="80"/>
        <end position="90"/>
    </location>
</feature>
<evidence type="ECO:0000313" key="2">
    <source>
        <dbReference type="EMBL" id="CAK9001955.1"/>
    </source>
</evidence>
<keyword evidence="3" id="KW-1185">Reference proteome</keyword>
<evidence type="ECO:0000256" key="1">
    <source>
        <dbReference type="SAM" id="MobiDB-lite"/>
    </source>
</evidence>
<organism evidence="2 3">
    <name type="scientific">Durusdinium trenchii</name>
    <dbReference type="NCBI Taxonomy" id="1381693"/>
    <lineage>
        <taxon>Eukaryota</taxon>
        <taxon>Sar</taxon>
        <taxon>Alveolata</taxon>
        <taxon>Dinophyceae</taxon>
        <taxon>Suessiales</taxon>
        <taxon>Symbiodiniaceae</taxon>
        <taxon>Durusdinium</taxon>
    </lineage>
</organism>
<name>A0ABP0IH67_9DINO</name>
<accession>A0ABP0IH67</accession>
<dbReference type="Proteomes" id="UP001642464">
    <property type="component" value="Unassembled WGS sequence"/>
</dbReference>
<comment type="caution">
    <text evidence="2">The sequence shown here is derived from an EMBL/GenBank/DDBJ whole genome shotgun (WGS) entry which is preliminary data.</text>
</comment>
<evidence type="ECO:0000313" key="3">
    <source>
        <dbReference type="Proteomes" id="UP001642464"/>
    </source>
</evidence>
<proteinExistence type="predicted"/>
<feature type="region of interest" description="Disordered" evidence="1">
    <location>
        <begin position="80"/>
        <end position="112"/>
    </location>
</feature>
<reference evidence="2 3" key="1">
    <citation type="submission" date="2024-02" db="EMBL/GenBank/DDBJ databases">
        <authorList>
            <person name="Chen Y."/>
            <person name="Shah S."/>
            <person name="Dougan E. K."/>
            <person name="Thang M."/>
            <person name="Chan C."/>
        </authorList>
    </citation>
    <scope>NUCLEOTIDE SEQUENCE [LARGE SCALE GENOMIC DNA]</scope>
</reference>
<protein>
    <submittedName>
        <fullName evidence="2">Uncharacterized protein</fullName>
    </submittedName>
</protein>
<sequence length="112" mass="11883">MAIPGSQPQKCGRMCHYTGHGSAKDTDKTSGGSIACRVPPVASPSPPMRTVRSPPGLTRSDAANNDAFLLHADRRGCYPEFDVPEKESQTKKNRTTHFHGGVAHRAAKDGGG</sequence>
<dbReference type="EMBL" id="CAXAMM010003992">
    <property type="protein sequence ID" value="CAK9001955.1"/>
    <property type="molecule type" value="Genomic_DNA"/>
</dbReference>
<gene>
    <name evidence="2" type="ORF">SCF082_LOCUS7130</name>
</gene>
<feature type="region of interest" description="Disordered" evidence="1">
    <location>
        <begin position="37"/>
        <end position="62"/>
    </location>
</feature>